<dbReference type="InterPro" id="IPR011042">
    <property type="entry name" value="6-blade_b-propeller_TolB-like"/>
</dbReference>
<organism evidence="1 2">
    <name type="scientific">Flagellimonas hymeniacidonis</name>
    <dbReference type="NCBI Taxonomy" id="2603628"/>
    <lineage>
        <taxon>Bacteria</taxon>
        <taxon>Pseudomonadati</taxon>
        <taxon>Bacteroidota</taxon>
        <taxon>Flavobacteriia</taxon>
        <taxon>Flavobacteriales</taxon>
        <taxon>Flavobacteriaceae</taxon>
        <taxon>Flagellimonas</taxon>
    </lineage>
</organism>
<accession>A0A5C8V823</accession>
<dbReference type="InterPro" id="IPR011659">
    <property type="entry name" value="WD40"/>
</dbReference>
<gene>
    <name evidence="1" type="ORF">FVB32_05985</name>
</gene>
<evidence type="ECO:0000313" key="1">
    <source>
        <dbReference type="EMBL" id="TXN37837.1"/>
    </source>
</evidence>
<evidence type="ECO:0000313" key="2">
    <source>
        <dbReference type="Proteomes" id="UP000321456"/>
    </source>
</evidence>
<sequence length="299" mass="33779">MRTPLLSIAIIFLVFISGYSQGKNSDFSKLNGPYLGQKPPGLTTEVFSPEIISTIEGSEMCAAFTNDGTFSIFFTKEIDGRWTKPQPLHFTDGDFTISPDGSKIFFGSNRPRTSEERILESMDIYFIQRDESGGWSNPVNIGPPVNSDHGENYPSVAANGNLYYFSCTNEGWGGCDLYMAPFRNMKYQQPILLDENINSNMHDWDAYVSPDESYIIFSSKDWSDTIGAQDLYISFKGENNNWTKAENLRGAVNSAFDEICPSITLDGKYLFFMSRRRGKADIYWVSTKIIEELKSLNKK</sequence>
<evidence type="ECO:0008006" key="3">
    <source>
        <dbReference type="Google" id="ProtNLM"/>
    </source>
</evidence>
<dbReference type="Pfam" id="PF07676">
    <property type="entry name" value="PD40"/>
    <property type="match status" value="2"/>
</dbReference>
<dbReference type="Gene3D" id="2.120.10.30">
    <property type="entry name" value="TolB, C-terminal domain"/>
    <property type="match status" value="1"/>
</dbReference>
<dbReference type="Proteomes" id="UP000321456">
    <property type="component" value="Unassembled WGS sequence"/>
</dbReference>
<proteinExistence type="predicted"/>
<dbReference type="RefSeq" id="WP_147742150.1">
    <property type="nucleotide sequence ID" value="NZ_VRUR01000001.1"/>
</dbReference>
<reference evidence="1 2" key="1">
    <citation type="submission" date="2019-08" db="EMBL/GenBank/DDBJ databases">
        <title>Professor.</title>
        <authorList>
            <person name="Park J.S."/>
        </authorList>
    </citation>
    <scope>NUCLEOTIDE SEQUENCE [LARGE SCALE GENOMIC DNA]</scope>
    <source>
        <strain evidence="1 2">176CP5-101</strain>
    </source>
</reference>
<keyword evidence="2" id="KW-1185">Reference proteome</keyword>
<protein>
    <recommendedName>
        <fullName evidence="3">WD40-like Beta Propeller Repeat</fullName>
    </recommendedName>
</protein>
<comment type="caution">
    <text evidence="1">The sequence shown here is derived from an EMBL/GenBank/DDBJ whole genome shotgun (WGS) entry which is preliminary data.</text>
</comment>
<dbReference type="AlphaFoldDB" id="A0A5C8V823"/>
<dbReference type="EMBL" id="VRUR01000001">
    <property type="protein sequence ID" value="TXN37837.1"/>
    <property type="molecule type" value="Genomic_DNA"/>
</dbReference>
<name>A0A5C8V823_9FLAO</name>
<dbReference type="SUPFAM" id="SSF82171">
    <property type="entry name" value="DPP6 N-terminal domain-like"/>
    <property type="match status" value="1"/>
</dbReference>